<keyword evidence="5" id="KW-0012">Acyltransferase</keyword>
<dbReference type="EMBL" id="CP033897">
    <property type="protein sequence ID" value="AZA11699.1"/>
    <property type="molecule type" value="Genomic_DNA"/>
</dbReference>
<dbReference type="AlphaFoldDB" id="A0A3G6J166"/>
<sequence>MSSRPSDSKRSVRYLEIDGLRGVAVALVVLFHVYVGRVSGGVDVFLFLSGYFFLGGLLRYFALPDASLNPLWPLWRTIRRLVPALVTLLLAVGVTSTAFVQTNTLPIAKQITASLLYAQNWKLAEQSIDYRSASNTASPLQHLWSMSVQGQFYLVAIVLVILCSLVVRAFGKPHAVGKLALPILALITVASFIYATKLHGENQGLNYYSSYSRAWELTSGALAAFVVPHLPIRRWLARILTFGGLLAIASTGFLLDGAQVFPGPGTLLPLLGAFAVILGARERTFTGAFLGSRICVWLGNIGYSLYLWHWPILIFTLVYLKDPEPSIALGTGVIAVSVLVAWISYRCVELPLRSRQQRPRKQTSVWADTRAALATSRASRLRLVGACCIALMVGAVGSIQPLKLQHIAQARSLDFDLKEHPGALSSSSSKDRSTPDVTDVPDGIKPIPPADVAFQMWPKPAVDGCLSREYDGWDHVQLTKRDADDSDCIYGDPNARHTVVLFGGSHAEQWFTPLLAAADHYDFNVRTILRPGCAATLEPTYGLKEGCVEWTKAVLKYLKKNTPDVVVTTSTRPGWENTDYTPEGYVEVWDALDRMGSTIIGIRDTPWVVDDEGLSFYPTFCVASGRENCSFRRDLTLSPINDADVPLGAYSRSLSLDFSDVLCRSNTCDPIIGNIYVYRDDNHLTDHFASTMSDLFIQRLGPTFKALS</sequence>
<evidence type="ECO:0000259" key="3">
    <source>
        <dbReference type="Pfam" id="PF01757"/>
    </source>
</evidence>
<dbReference type="OrthoDB" id="3404679at2"/>
<dbReference type="GO" id="GO:0016020">
    <property type="term" value="C:membrane"/>
    <property type="evidence" value="ECO:0007669"/>
    <property type="project" value="TreeGrafter"/>
</dbReference>
<evidence type="ECO:0000259" key="4">
    <source>
        <dbReference type="Pfam" id="PF19040"/>
    </source>
</evidence>
<dbReference type="PANTHER" id="PTHR23028">
    <property type="entry name" value="ACETYLTRANSFERASE"/>
    <property type="match status" value="1"/>
</dbReference>
<dbReference type="Pfam" id="PF01757">
    <property type="entry name" value="Acyl_transf_3"/>
    <property type="match status" value="1"/>
</dbReference>
<gene>
    <name evidence="5" type="primary">oatA3</name>
    <name evidence="5" type="ORF">CGERO_06995</name>
</gene>
<feature type="transmembrane region" description="Helical" evidence="2">
    <location>
        <begin position="81"/>
        <end position="100"/>
    </location>
</feature>
<proteinExistence type="predicted"/>
<evidence type="ECO:0000256" key="2">
    <source>
        <dbReference type="SAM" id="Phobius"/>
    </source>
</evidence>
<feature type="transmembrane region" description="Helical" evidence="2">
    <location>
        <begin position="235"/>
        <end position="255"/>
    </location>
</feature>
<accession>A0A3G6J166</accession>
<feature type="domain" description="SGNH" evidence="4">
    <location>
        <begin position="483"/>
        <end position="697"/>
    </location>
</feature>
<keyword evidence="2" id="KW-0812">Transmembrane</keyword>
<dbReference type="PANTHER" id="PTHR23028:SF53">
    <property type="entry name" value="ACYL_TRANSF_3 DOMAIN-CONTAINING PROTEIN"/>
    <property type="match status" value="1"/>
</dbReference>
<evidence type="ECO:0000313" key="6">
    <source>
        <dbReference type="Proteomes" id="UP000271587"/>
    </source>
</evidence>
<feature type="transmembrane region" description="Helical" evidence="2">
    <location>
        <begin position="44"/>
        <end position="61"/>
    </location>
</feature>
<dbReference type="EC" id="2.3.1.-" evidence="5"/>
<dbReference type="Proteomes" id="UP000271587">
    <property type="component" value="Chromosome"/>
</dbReference>
<evidence type="ECO:0000256" key="1">
    <source>
        <dbReference type="SAM" id="MobiDB-lite"/>
    </source>
</evidence>
<dbReference type="InterPro" id="IPR043968">
    <property type="entry name" value="SGNH"/>
</dbReference>
<feature type="region of interest" description="Disordered" evidence="1">
    <location>
        <begin position="421"/>
        <end position="443"/>
    </location>
</feature>
<feature type="transmembrane region" description="Helical" evidence="2">
    <location>
        <begin position="326"/>
        <end position="348"/>
    </location>
</feature>
<name>A0A3G6J166_9CORY</name>
<feature type="transmembrane region" description="Helical" evidence="2">
    <location>
        <begin position="383"/>
        <end position="402"/>
    </location>
</feature>
<reference evidence="5 6" key="1">
    <citation type="submission" date="2018-11" db="EMBL/GenBank/DDBJ databases">
        <authorList>
            <person name="Kleinhagauer T."/>
            <person name="Glaeser S.P."/>
            <person name="Spergser J."/>
            <person name="Ruckert C."/>
            <person name="Kaempfer P."/>
            <person name="Busse H.-J."/>
        </authorList>
    </citation>
    <scope>NUCLEOTIDE SEQUENCE [LARGE SCALE GENOMIC DNA]</scope>
    <source>
        <strain evidence="5 6">W8</strain>
    </source>
</reference>
<keyword evidence="2" id="KW-1133">Transmembrane helix</keyword>
<dbReference type="KEGG" id="cgk:CGERO_06995"/>
<feature type="domain" description="Acyltransferase 3" evidence="3">
    <location>
        <begin position="15"/>
        <end position="346"/>
    </location>
</feature>
<feature type="transmembrane region" description="Helical" evidence="2">
    <location>
        <begin position="208"/>
        <end position="228"/>
    </location>
</feature>
<dbReference type="GO" id="GO:0009103">
    <property type="term" value="P:lipopolysaccharide biosynthetic process"/>
    <property type="evidence" value="ECO:0007669"/>
    <property type="project" value="TreeGrafter"/>
</dbReference>
<feature type="transmembrane region" description="Helical" evidence="2">
    <location>
        <begin position="261"/>
        <end position="280"/>
    </location>
</feature>
<evidence type="ECO:0000313" key="5">
    <source>
        <dbReference type="EMBL" id="AZA11699.1"/>
    </source>
</evidence>
<dbReference type="RefSeq" id="WP_123934497.1">
    <property type="nucleotide sequence ID" value="NZ_CP033897.1"/>
</dbReference>
<feature type="transmembrane region" description="Helical" evidence="2">
    <location>
        <begin position="150"/>
        <end position="167"/>
    </location>
</feature>
<organism evidence="5 6">
    <name type="scientific">Corynebacterium gerontici</name>
    <dbReference type="NCBI Taxonomy" id="2079234"/>
    <lineage>
        <taxon>Bacteria</taxon>
        <taxon>Bacillati</taxon>
        <taxon>Actinomycetota</taxon>
        <taxon>Actinomycetes</taxon>
        <taxon>Mycobacteriales</taxon>
        <taxon>Corynebacteriaceae</taxon>
        <taxon>Corynebacterium</taxon>
    </lineage>
</organism>
<keyword evidence="6" id="KW-1185">Reference proteome</keyword>
<keyword evidence="5" id="KW-0808">Transferase</keyword>
<dbReference type="Pfam" id="PF19040">
    <property type="entry name" value="SGNH"/>
    <property type="match status" value="1"/>
</dbReference>
<dbReference type="GO" id="GO:0016747">
    <property type="term" value="F:acyltransferase activity, transferring groups other than amino-acyl groups"/>
    <property type="evidence" value="ECO:0007669"/>
    <property type="project" value="InterPro"/>
</dbReference>
<feature type="transmembrane region" description="Helical" evidence="2">
    <location>
        <begin position="179"/>
        <end position="196"/>
    </location>
</feature>
<dbReference type="InterPro" id="IPR050879">
    <property type="entry name" value="Acyltransferase_3"/>
</dbReference>
<feature type="transmembrane region" description="Helical" evidence="2">
    <location>
        <begin position="20"/>
        <end position="38"/>
    </location>
</feature>
<dbReference type="InterPro" id="IPR002656">
    <property type="entry name" value="Acyl_transf_3_dom"/>
</dbReference>
<keyword evidence="2" id="KW-0472">Membrane</keyword>
<protein>
    <submittedName>
        <fullName evidence="5">O-acetyltransferase OatA</fullName>
        <ecNumber evidence="5">2.3.1.-</ecNumber>
    </submittedName>
</protein>